<evidence type="ECO:0000313" key="3">
    <source>
        <dbReference type="Proteomes" id="UP000029925"/>
    </source>
</evidence>
<dbReference type="AlphaFoldDB" id="A0A099UFE7"/>
<dbReference type="Proteomes" id="UP000029925">
    <property type="component" value="Unassembled WGS sequence"/>
</dbReference>
<sequence length="98" mass="11704">MKIYNEKQECVGFLMAKDTKSFKIWDLLDTKNKRIATIHLFLSRDKKGILYMLDDFQIRESLNLKAKEKFTIQAENPQEIELFGKEQIDMNFNIKEIQ</sequence>
<dbReference type="EMBL" id="LN907858">
    <property type="protein sequence ID" value="CUU40587.1"/>
    <property type="molecule type" value="Genomic_DNA"/>
</dbReference>
<dbReference type="GeneID" id="78151858"/>
<name>A0A099UFE7_9HELI</name>
<dbReference type="PATRIC" id="fig|76936.10.peg.1664"/>
<dbReference type="RefSeq" id="WP_034342955.1">
    <property type="nucleotide sequence ID" value="NZ_CAOMJD010000024.1"/>
</dbReference>
<evidence type="ECO:0000313" key="1">
    <source>
        <dbReference type="EMBL" id="CUU40587.1"/>
    </source>
</evidence>
<reference evidence="2 3" key="1">
    <citation type="journal article" date="2014" name="Genome Announc.">
        <title>Draft genome sequences of eight enterohepatic helicobacter species isolated from both laboratory and wild rodents.</title>
        <authorList>
            <person name="Sheh A."/>
            <person name="Shen Z."/>
            <person name="Fox J.G."/>
        </authorList>
    </citation>
    <scope>NUCLEOTIDE SEQUENCE [LARGE SCALE GENOMIC DNA]</scope>
    <source>
        <strain evidence="2 3">MIT 98-6810</strain>
    </source>
</reference>
<proteinExistence type="predicted"/>
<dbReference type="STRING" id="76936.BN2458_PEG1704"/>
<dbReference type="EMBL" id="JRPF02000002">
    <property type="protein sequence ID" value="TLD79237.1"/>
    <property type="molecule type" value="Genomic_DNA"/>
</dbReference>
<keyword evidence="3" id="KW-1185">Reference proteome</keyword>
<organism evidence="1 4">
    <name type="scientific">Helicobacter typhlonius</name>
    <dbReference type="NCBI Taxonomy" id="76936"/>
    <lineage>
        <taxon>Bacteria</taxon>
        <taxon>Pseudomonadati</taxon>
        <taxon>Campylobacterota</taxon>
        <taxon>Epsilonproteobacteria</taxon>
        <taxon>Campylobacterales</taxon>
        <taxon>Helicobacteraceae</taxon>
        <taxon>Helicobacter</taxon>
    </lineage>
</organism>
<dbReference type="Proteomes" id="UP000064525">
    <property type="component" value="Chromosome I"/>
</dbReference>
<dbReference type="OrthoDB" id="9916560at2"/>
<evidence type="ECO:0000313" key="4">
    <source>
        <dbReference type="Proteomes" id="UP000064525"/>
    </source>
</evidence>
<protein>
    <submittedName>
        <fullName evidence="1">Uncharacterized protein</fullName>
    </submittedName>
</protein>
<reference evidence="4" key="3">
    <citation type="submission" date="2015-11" db="EMBL/GenBank/DDBJ databases">
        <authorList>
            <person name="Anvar S.Y."/>
        </authorList>
    </citation>
    <scope>NUCLEOTIDE SEQUENCE [LARGE SCALE GENOMIC DNA]</scope>
</reference>
<evidence type="ECO:0000313" key="2">
    <source>
        <dbReference type="EMBL" id="TLD79237.1"/>
    </source>
</evidence>
<dbReference type="KEGG" id="hty:BN2458_PEG1704"/>
<reference evidence="1" key="2">
    <citation type="submission" date="2015-11" db="EMBL/GenBank/DDBJ databases">
        <authorList>
            <person name="Zhang Y."/>
            <person name="Guo Z."/>
        </authorList>
    </citation>
    <scope>NUCLEOTIDE SEQUENCE</scope>
    <source>
        <strain evidence="1">1</strain>
    </source>
</reference>
<accession>A0A099UFE7</accession>
<gene>
    <name evidence="1" type="ORF">BN2458_PEG1704</name>
    <name evidence="2" type="ORF">LS75_002790</name>
</gene>